<name>A0ABR5F260_9ACTN</name>
<dbReference type="RefSeq" id="WP_047223761.1">
    <property type="nucleotide sequence ID" value="NZ_JWIO01000025.1"/>
</dbReference>
<evidence type="ECO:0000313" key="3">
    <source>
        <dbReference type="Proteomes" id="UP000035425"/>
    </source>
</evidence>
<evidence type="ECO:0008006" key="4">
    <source>
        <dbReference type="Google" id="ProtNLM"/>
    </source>
</evidence>
<sequence length="148" mass="16590">MSDLRSLFTRDPVGRWAQDKIRAARAAGRIPSYGSPEWAALPDDDPRRAAAILVAAESWRAEADPVWRDAVHRAEQDGARAAYLRDVDARWGEIQAAWRELSQHVARIERARAVGSDVGLPLDERRRLALTPRPGDYPGRQASERRTA</sequence>
<organism evidence="2 3">
    <name type="scientific">Protofrankia coriariae</name>
    <dbReference type="NCBI Taxonomy" id="1562887"/>
    <lineage>
        <taxon>Bacteria</taxon>
        <taxon>Bacillati</taxon>
        <taxon>Actinomycetota</taxon>
        <taxon>Actinomycetes</taxon>
        <taxon>Frankiales</taxon>
        <taxon>Frankiaceae</taxon>
        <taxon>Protofrankia</taxon>
    </lineage>
</organism>
<proteinExistence type="predicted"/>
<evidence type="ECO:0000313" key="2">
    <source>
        <dbReference type="EMBL" id="KLL10809.1"/>
    </source>
</evidence>
<reference evidence="2 3" key="1">
    <citation type="submission" date="2014-12" db="EMBL/GenBank/DDBJ databases">
        <title>Frankia sp. BMG5.1 draft genome.</title>
        <authorList>
            <person name="Gtari M."/>
            <person name="Ghodhbane-Gtari F."/>
            <person name="Nouioui I."/>
            <person name="Ktari A."/>
            <person name="Hezbri K."/>
            <person name="Mimouni W."/>
            <person name="Sbissi I."/>
            <person name="Ayari A."/>
            <person name="Yamanaka T."/>
            <person name="Normand P."/>
            <person name="Tisa L.S."/>
            <person name="Boudabous A."/>
        </authorList>
    </citation>
    <scope>NUCLEOTIDE SEQUENCE [LARGE SCALE GENOMIC DNA]</scope>
    <source>
        <strain evidence="2 3">BMG5.1</strain>
    </source>
</reference>
<keyword evidence="3" id="KW-1185">Reference proteome</keyword>
<dbReference type="Proteomes" id="UP000035425">
    <property type="component" value="Unassembled WGS sequence"/>
</dbReference>
<comment type="caution">
    <text evidence="2">The sequence shown here is derived from an EMBL/GenBank/DDBJ whole genome shotgun (WGS) entry which is preliminary data.</text>
</comment>
<dbReference type="EMBL" id="JWIO01000025">
    <property type="protein sequence ID" value="KLL10809.1"/>
    <property type="molecule type" value="Genomic_DNA"/>
</dbReference>
<accession>A0ABR5F260</accession>
<feature type="region of interest" description="Disordered" evidence="1">
    <location>
        <begin position="125"/>
        <end position="148"/>
    </location>
</feature>
<evidence type="ECO:0000256" key="1">
    <source>
        <dbReference type="SAM" id="MobiDB-lite"/>
    </source>
</evidence>
<gene>
    <name evidence="2" type="ORF">FrCorBMG51_15430</name>
</gene>
<protein>
    <recommendedName>
        <fullName evidence="4">DUF2742 domain-containing protein</fullName>
    </recommendedName>
</protein>